<dbReference type="Proteomes" id="UP001049176">
    <property type="component" value="Chromosome 1"/>
</dbReference>
<evidence type="ECO:0000256" key="2">
    <source>
        <dbReference type="SAM" id="Phobius"/>
    </source>
</evidence>
<dbReference type="AlphaFoldDB" id="A0A9P8AGI8"/>
<reference evidence="3" key="1">
    <citation type="journal article" date="2021" name="Genome Biol. Evol.">
        <title>The assembled and annotated genome of the fairy-ring fungus Marasmius oreades.</title>
        <authorList>
            <person name="Hiltunen M."/>
            <person name="Ament-Velasquez S.L."/>
            <person name="Johannesson H."/>
        </authorList>
    </citation>
    <scope>NUCLEOTIDE SEQUENCE</scope>
    <source>
        <strain evidence="3">03SP1</strain>
    </source>
</reference>
<feature type="region of interest" description="Disordered" evidence="1">
    <location>
        <begin position="606"/>
        <end position="700"/>
    </location>
</feature>
<keyword evidence="2" id="KW-1133">Transmembrane helix</keyword>
<evidence type="ECO:0000313" key="3">
    <source>
        <dbReference type="EMBL" id="KAG7100245.1"/>
    </source>
</evidence>
<accession>A0A9P8AGI8</accession>
<evidence type="ECO:0000313" key="4">
    <source>
        <dbReference type="Proteomes" id="UP001049176"/>
    </source>
</evidence>
<dbReference type="OrthoDB" id="3067581at2759"/>
<feature type="compositionally biased region" description="Low complexity" evidence="1">
    <location>
        <begin position="621"/>
        <end position="632"/>
    </location>
</feature>
<feature type="transmembrane region" description="Helical" evidence="2">
    <location>
        <begin position="568"/>
        <end position="592"/>
    </location>
</feature>
<feature type="compositionally biased region" description="Basic residues" evidence="1">
    <location>
        <begin position="636"/>
        <end position="646"/>
    </location>
</feature>
<feature type="region of interest" description="Disordered" evidence="1">
    <location>
        <begin position="536"/>
        <end position="560"/>
    </location>
</feature>
<gene>
    <name evidence="3" type="ORF">E1B28_002019</name>
</gene>
<sequence length="754" mass="82360">MISILMIVSQDFASQGAITADATTMKVCILNRIEWPSSGLVCSVYNFQDCKIQTPFSSRAFRDTFPFRHHCTVVTPVLGVCAQGPPLPLTTSNNLTKDRSDGEKVSMARAAIDIEVTVATTDANGTLLFHDNTETTPTLYSQMAELDIITRNTTYRELLQDQLPRIAAEVASSNLVRFFLYDSYSDSADLELRDNSFSIICEFTVSIFDRFHILISYIRVHGYAATKAYIAYQDVHFLTLAQQLWEFGRAYCISDEDIEAKQNAKKTSSLRTECDSKSLVGGVFQACSPDILWILAGSDIIVIKTTNLTNGAIENRATAAFFTLSAVLAEATSNTTYIKAANQTLQFLKNFGYFPRSSDPTDEKVILALDSDPPCHSNTWIQWYPTTGDIIEGLSILASLQDDAATESLLSGLYSRYRLQDAINSSTLYRNNQRSDGVIQIAGMYVFPLSDPFLVRGLGTAYRKNHIDPSMREYVKDFINIQYNYLLDDASLRQSNVYVDSGVGLPRRPPARTTLSPINQTYTVMVLVQAIGSANGTDAGDPSSSPPGSPGSRSGSGHGTTKAFKTSAIVGIVVGSVAFLALLSGLIACLCLRRRRRERKVPSIYQTSPFHLPGSNEMDESSLTSPTSLASPGVRVKSRLKARYSARTHTLSPVSPTTPTTPATLASPLSPGARVQIRLDPPRPPTEPFTAGTSGESPTIVHPQNVDSGPLTDDPHARFHAMSTAEMIRILNARVQGERADTEGPPSYPQSEVG</sequence>
<keyword evidence="2" id="KW-0472">Membrane</keyword>
<dbReference type="KEGG" id="more:E1B28_002019"/>
<keyword evidence="4" id="KW-1185">Reference proteome</keyword>
<proteinExistence type="predicted"/>
<comment type="caution">
    <text evidence="3">The sequence shown here is derived from an EMBL/GenBank/DDBJ whole genome shotgun (WGS) entry which is preliminary data.</text>
</comment>
<keyword evidence="2" id="KW-0812">Transmembrane</keyword>
<dbReference type="GeneID" id="66071095"/>
<protein>
    <submittedName>
        <fullName evidence="3">Uncharacterized protein</fullName>
    </submittedName>
</protein>
<dbReference type="EMBL" id="CM032181">
    <property type="protein sequence ID" value="KAG7100245.1"/>
    <property type="molecule type" value="Genomic_DNA"/>
</dbReference>
<name>A0A9P8AGI8_9AGAR</name>
<organism evidence="3 4">
    <name type="scientific">Marasmius oreades</name>
    <name type="common">fairy-ring Marasmius</name>
    <dbReference type="NCBI Taxonomy" id="181124"/>
    <lineage>
        <taxon>Eukaryota</taxon>
        <taxon>Fungi</taxon>
        <taxon>Dikarya</taxon>
        <taxon>Basidiomycota</taxon>
        <taxon>Agaricomycotina</taxon>
        <taxon>Agaricomycetes</taxon>
        <taxon>Agaricomycetidae</taxon>
        <taxon>Agaricales</taxon>
        <taxon>Marasmiineae</taxon>
        <taxon>Marasmiaceae</taxon>
        <taxon>Marasmius</taxon>
    </lineage>
</organism>
<evidence type="ECO:0000256" key="1">
    <source>
        <dbReference type="SAM" id="MobiDB-lite"/>
    </source>
</evidence>
<dbReference type="RefSeq" id="XP_043016715.1">
    <property type="nucleotide sequence ID" value="XM_043148001.1"/>
</dbReference>
<feature type="compositionally biased region" description="Low complexity" evidence="1">
    <location>
        <begin position="650"/>
        <end position="671"/>
    </location>
</feature>